<organism evidence="4 5">
    <name type="scientific">Halorientalis regularis</name>
    <dbReference type="NCBI Taxonomy" id="660518"/>
    <lineage>
        <taxon>Archaea</taxon>
        <taxon>Methanobacteriati</taxon>
        <taxon>Methanobacteriota</taxon>
        <taxon>Stenosarchaea group</taxon>
        <taxon>Halobacteria</taxon>
        <taxon>Halobacteriales</taxon>
        <taxon>Haloarculaceae</taxon>
        <taxon>Halorientalis</taxon>
    </lineage>
</organism>
<keyword evidence="2" id="KW-1133">Transmembrane helix</keyword>
<reference evidence="5" key="1">
    <citation type="submission" date="2016-10" db="EMBL/GenBank/DDBJ databases">
        <authorList>
            <person name="Varghese N."/>
            <person name="Submissions S."/>
        </authorList>
    </citation>
    <scope>NUCLEOTIDE SEQUENCE [LARGE SCALE GENOMIC DNA]</scope>
    <source>
        <strain evidence="5">IBRC-M 10760</strain>
    </source>
</reference>
<dbReference type="STRING" id="660518.SAMN05216218_11064"/>
<keyword evidence="2" id="KW-0472">Membrane</keyword>
<feature type="transmembrane region" description="Helical" evidence="2">
    <location>
        <begin position="58"/>
        <end position="79"/>
    </location>
</feature>
<feature type="transmembrane region" description="Helical" evidence="2">
    <location>
        <begin position="85"/>
        <end position="104"/>
    </location>
</feature>
<keyword evidence="2" id="KW-0812">Transmembrane</keyword>
<dbReference type="RefSeq" id="WP_092693282.1">
    <property type="nucleotide sequence ID" value="NZ_FNBK01000010.1"/>
</dbReference>
<evidence type="ECO:0000256" key="1">
    <source>
        <dbReference type="SAM" id="MobiDB-lite"/>
    </source>
</evidence>
<feature type="region of interest" description="Disordered" evidence="1">
    <location>
        <begin position="1"/>
        <end position="51"/>
    </location>
</feature>
<dbReference type="OrthoDB" id="170744at2157"/>
<evidence type="ECO:0000313" key="4">
    <source>
        <dbReference type="EMBL" id="SDF83929.1"/>
    </source>
</evidence>
<evidence type="ECO:0000259" key="3">
    <source>
        <dbReference type="Pfam" id="PF24008"/>
    </source>
</evidence>
<accession>A0A1G7PE67</accession>
<evidence type="ECO:0000313" key="5">
    <source>
        <dbReference type="Proteomes" id="UP000199076"/>
    </source>
</evidence>
<dbReference type="InterPro" id="IPR055746">
    <property type="entry name" value="DUF7322"/>
</dbReference>
<protein>
    <recommendedName>
        <fullName evidence="3">DUF7322 domain-containing protein</fullName>
    </recommendedName>
</protein>
<evidence type="ECO:0000256" key="2">
    <source>
        <dbReference type="SAM" id="Phobius"/>
    </source>
</evidence>
<dbReference type="EMBL" id="FNBK01000010">
    <property type="protein sequence ID" value="SDF83929.1"/>
    <property type="molecule type" value="Genomic_DNA"/>
</dbReference>
<gene>
    <name evidence="4" type="ORF">SAMN05216218_11064</name>
</gene>
<sequence length="117" mass="12801">MSEDEERWPHEPDDPGSPESVGEPDPESDLAPGAPSVDIPEPPDPSENDAPEGLVRSFWKLVAIFNVALFAIALGPMLVVFRGQVVDGGAVFFLGIAFFFYGYVRYQRARDKFGDDG</sequence>
<proteinExistence type="predicted"/>
<dbReference type="Pfam" id="PF24008">
    <property type="entry name" value="DUF7322"/>
    <property type="match status" value="1"/>
</dbReference>
<dbReference type="Proteomes" id="UP000199076">
    <property type="component" value="Unassembled WGS sequence"/>
</dbReference>
<feature type="domain" description="DUF7322" evidence="3">
    <location>
        <begin position="49"/>
        <end position="108"/>
    </location>
</feature>
<dbReference type="AlphaFoldDB" id="A0A1G7PE67"/>
<name>A0A1G7PE67_9EURY</name>
<keyword evidence="5" id="KW-1185">Reference proteome</keyword>